<proteinExistence type="predicted"/>
<dbReference type="AlphaFoldDB" id="A0A918XXW1"/>
<comment type="caution">
    <text evidence="2">The sequence shown here is derived from an EMBL/GenBank/DDBJ whole genome shotgun (WGS) entry which is preliminary data.</text>
</comment>
<reference evidence="2" key="2">
    <citation type="submission" date="2020-09" db="EMBL/GenBank/DDBJ databases">
        <authorList>
            <person name="Sun Q."/>
            <person name="Kim S."/>
        </authorList>
    </citation>
    <scope>NUCLEOTIDE SEQUENCE</scope>
    <source>
        <strain evidence="2">KCTC 42651</strain>
    </source>
</reference>
<dbReference type="InterPro" id="IPR011990">
    <property type="entry name" value="TPR-like_helical_dom_sf"/>
</dbReference>
<reference evidence="2" key="1">
    <citation type="journal article" date="2014" name="Int. J. Syst. Evol. Microbiol.">
        <title>Complete genome sequence of Corynebacterium casei LMG S-19264T (=DSM 44701T), isolated from a smear-ripened cheese.</title>
        <authorList>
            <consortium name="US DOE Joint Genome Institute (JGI-PGF)"/>
            <person name="Walter F."/>
            <person name="Albersmeier A."/>
            <person name="Kalinowski J."/>
            <person name="Ruckert C."/>
        </authorList>
    </citation>
    <scope>NUCLEOTIDE SEQUENCE</scope>
    <source>
        <strain evidence="2">KCTC 42651</strain>
    </source>
</reference>
<dbReference type="SUPFAM" id="SSF48452">
    <property type="entry name" value="TPR-like"/>
    <property type="match status" value="1"/>
</dbReference>
<evidence type="ECO:0000313" key="2">
    <source>
        <dbReference type="EMBL" id="GHD61952.1"/>
    </source>
</evidence>
<dbReference type="SUPFAM" id="SSF53335">
    <property type="entry name" value="S-adenosyl-L-methionine-dependent methyltransferases"/>
    <property type="match status" value="1"/>
</dbReference>
<dbReference type="EMBL" id="BMZS01000013">
    <property type="protein sequence ID" value="GHD61952.1"/>
    <property type="molecule type" value="Genomic_DNA"/>
</dbReference>
<sequence>MQRAEAVSAARIGCAMDQGSKATVPVYAVAEQLRRGGRFAAASEMLEQHCRRRPDDLQARYVLAVVRRDLDDLAGAAVAIRPLLGMPQAPVQHLAGLIALDLGREERAVGRLRRALVCDPAHPGAWQSLVVLSASEARAVAWAKAAMAVDPGDPGGCIDLVCTLLAARSATVAPGLMAALATLRHEGIEFSAAGALSELMPDWRAVGSDGGVGGFGAAELLGLIGSALSRFRSALAVESGMTRRITRLAVWDPGRRLPWLGLLVLRSERARPGDGGLLRAAARVAAFGGVLEDTARLARPFEACVQAKAVAAAGRDVDPAIRIGHAAGLQALAERVGRPVELRMAGERRLVTLGDRRIAYHAPSDGVAGFASVLFLFEPGLWRWMAGFRPDDVLLDIGANVGIYTIAAAGLFGVRVAALEPYGPNLAVLRRNVAINRLADRVTVLPVAATDVERTGRLYHEGGEAGAASQHFETAVDGADESEPFDRVEGVPVDVLVERGTIPFPTRIKIDVDGNERAVIEGMTRTLADPRLHSVRLEVRWKRPEGRAVVERVESFGFRAAIDDDAKNLLFTRVDFPSKTG</sequence>
<dbReference type="Pfam" id="PF05050">
    <property type="entry name" value="Methyltransf_21"/>
    <property type="match status" value="1"/>
</dbReference>
<dbReference type="Gene3D" id="3.40.50.150">
    <property type="entry name" value="Vaccinia Virus protein VP39"/>
    <property type="match status" value="1"/>
</dbReference>
<protein>
    <recommendedName>
        <fullName evidence="1">Methyltransferase FkbM domain-containing protein</fullName>
    </recommendedName>
</protein>
<dbReference type="InterPro" id="IPR006342">
    <property type="entry name" value="FkbM_mtfrase"/>
</dbReference>
<evidence type="ECO:0000313" key="3">
    <source>
        <dbReference type="Proteomes" id="UP000630353"/>
    </source>
</evidence>
<organism evidence="2 3">
    <name type="scientific">Thalassobaculum fulvum</name>
    <dbReference type="NCBI Taxonomy" id="1633335"/>
    <lineage>
        <taxon>Bacteria</taxon>
        <taxon>Pseudomonadati</taxon>
        <taxon>Pseudomonadota</taxon>
        <taxon>Alphaproteobacteria</taxon>
        <taxon>Rhodospirillales</taxon>
        <taxon>Thalassobaculaceae</taxon>
        <taxon>Thalassobaculum</taxon>
    </lineage>
</organism>
<dbReference type="NCBIfam" id="TIGR01444">
    <property type="entry name" value="fkbM_fam"/>
    <property type="match status" value="1"/>
</dbReference>
<accession>A0A918XXW1</accession>
<dbReference type="Gene3D" id="1.25.40.10">
    <property type="entry name" value="Tetratricopeptide repeat domain"/>
    <property type="match status" value="1"/>
</dbReference>
<dbReference type="InterPro" id="IPR052514">
    <property type="entry name" value="SAM-dependent_MTase"/>
</dbReference>
<name>A0A918XXW1_9PROT</name>
<keyword evidence="3" id="KW-1185">Reference proteome</keyword>
<dbReference type="PANTHER" id="PTHR34203">
    <property type="entry name" value="METHYLTRANSFERASE, FKBM FAMILY PROTEIN"/>
    <property type="match status" value="1"/>
</dbReference>
<dbReference type="Proteomes" id="UP000630353">
    <property type="component" value="Unassembled WGS sequence"/>
</dbReference>
<dbReference type="InterPro" id="IPR029063">
    <property type="entry name" value="SAM-dependent_MTases_sf"/>
</dbReference>
<evidence type="ECO:0000259" key="1">
    <source>
        <dbReference type="Pfam" id="PF05050"/>
    </source>
</evidence>
<dbReference type="PANTHER" id="PTHR34203:SF15">
    <property type="entry name" value="SLL1173 PROTEIN"/>
    <property type="match status" value="1"/>
</dbReference>
<feature type="domain" description="Methyltransferase FkbM" evidence="1">
    <location>
        <begin position="396"/>
        <end position="559"/>
    </location>
</feature>
<gene>
    <name evidence="2" type="ORF">GCM10017083_50040</name>
</gene>